<name>A0AAV5D9A6_ELECO</name>
<protein>
    <recommendedName>
        <fullName evidence="1">Reverse transcriptase zinc-binding domain-containing protein</fullName>
    </recommendedName>
</protein>
<dbReference type="EMBL" id="BQKI01000013">
    <property type="protein sequence ID" value="GJN06758.1"/>
    <property type="molecule type" value="Genomic_DNA"/>
</dbReference>
<keyword evidence="3" id="KW-1185">Reference proteome</keyword>
<dbReference type="InterPro" id="IPR026960">
    <property type="entry name" value="RVT-Znf"/>
</dbReference>
<dbReference type="Pfam" id="PF13966">
    <property type="entry name" value="zf-RVT"/>
    <property type="match status" value="1"/>
</dbReference>
<gene>
    <name evidence="2" type="primary">ga24514</name>
    <name evidence="2" type="ORF">PR202_ga24514</name>
</gene>
<reference evidence="2" key="2">
    <citation type="submission" date="2021-12" db="EMBL/GenBank/DDBJ databases">
        <title>Resequencing data analysis of finger millet.</title>
        <authorList>
            <person name="Hatakeyama M."/>
            <person name="Aluri S."/>
            <person name="Balachadran M.T."/>
            <person name="Sivarajan S.R."/>
            <person name="Poveda L."/>
            <person name="Shimizu-Inatsugi R."/>
            <person name="Schlapbach R."/>
            <person name="Sreeman S.M."/>
            <person name="Shimizu K.K."/>
        </authorList>
    </citation>
    <scope>NUCLEOTIDE SEQUENCE</scope>
</reference>
<dbReference type="PANTHER" id="PTHR36617">
    <property type="entry name" value="PROTEIN, PUTATIVE-RELATED"/>
    <property type="match status" value="1"/>
</dbReference>
<evidence type="ECO:0000313" key="3">
    <source>
        <dbReference type="Proteomes" id="UP001054889"/>
    </source>
</evidence>
<proteinExistence type="predicted"/>
<organism evidence="2 3">
    <name type="scientific">Eleusine coracana subsp. coracana</name>
    <dbReference type="NCBI Taxonomy" id="191504"/>
    <lineage>
        <taxon>Eukaryota</taxon>
        <taxon>Viridiplantae</taxon>
        <taxon>Streptophyta</taxon>
        <taxon>Embryophyta</taxon>
        <taxon>Tracheophyta</taxon>
        <taxon>Spermatophyta</taxon>
        <taxon>Magnoliopsida</taxon>
        <taxon>Liliopsida</taxon>
        <taxon>Poales</taxon>
        <taxon>Poaceae</taxon>
        <taxon>PACMAD clade</taxon>
        <taxon>Chloridoideae</taxon>
        <taxon>Cynodonteae</taxon>
        <taxon>Eleusininae</taxon>
        <taxon>Eleusine</taxon>
    </lineage>
</organism>
<dbReference type="Proteomes" id="UP001054889">
    <property type="component" value="Unassembled WGS sequence"/>
</dbReference>
<feature type="domain" description="Reverse transcriptase zinc-binding" evidence="1">
    <location>
        <begin position="100"/>
        <end position="175"/>
    </location>
</feature>
<accession>A0AAV5D9A6</accession>
<dbReference type="AlphaFoldDB" id="A0AAV5D9A6"/>
<comment type="caution">
    <text evidence="2">The sequence shown here is derived from an EMBL/GenBank/DDBJ whole genome shotgun (WGS) entry which is preliminary data.</text>
</comment>
<evidence type="ECO:0000313" key="2">
    <source>
        <dbReference type="EMBL" id="GJN06758.1"/>
    </source>
</evidence>
<sequence length="175" mass="20455">MMTERGDGTTTLFWEDRWLHGKSIADLAPSLMPHVKRTATKTRTVQQALQGNQWLDDFGRGLVVLTIWEFLLLWNLIQEVQLTPGVQDEHRWRFSSTGHFSSRSAYLSFFHGSTAFEPHKRLWSSWAPLRAKLFLWMAIMNRCWTADRLSRKGLDHPEACPFCDQQEETIEHILL</sequence>
<reference evidence="2" key="1">
    <citation type="journal article" date="2018" name="DNA Res.">
        <title>Multiple hybrid de novo genome assembly of finger millet, an orphan allotetraploid crop.</title>
        <authorList>
            <person name="Hatakeyama M."/>
            <person name="Aluri S."/>
            <person name="Balachadran M.T."/>
            <person name="Sivarajan S.R."/>
            <person name="Patrignani A."/>
            <person name="Gruter S."/>
            <person name="Poveda L."/>
            <person name="Shimizu-Inatsugi R."/>
            <person name="Baeten J."/>
            <person name="Francoijs K.J."/>
            <person name="Nataraja K.N."/>
            <person name="Reddy Y.A.N."/>
            <person name="Phadnis S."/>
            <person name="Ravikumar R.L."/>
            <person name="Schlapbach R."/>
            <person name="Sreeman S.M."/>
            <person name="Shimizu K.K."/>
        </authorList>
    </citation>
    <scope>NUCLEOTIDE SEQUENCE</scope>
</reference>
<evidence type="ECO:0000259" key="1">
    <source>
        <dbReference type="Pfam" id="PF13966"/>
    </source>
</evidence>
<dbReference type="PANTHER" id="PTHR36617:SF17">
    <property type="entry name" value="OS01G0114800 PROTEIN"/>
    <property type="match status" value="1"/>
</dbReference>